<evidence type="ECO:0000256" key="3">
    <source>
        <dbReference type="SAM" id="SignalP"/>
    </source>
</evidence>
<protein>
    <recommendedName>
        <fullName evidence="6">Mid2 domain-containing protein</fullName>
    </recommendedName>
</protein>
<feature type="transmembrane region" description="Helical" evidence="2">
    <location>
        <begin position="195"/>
        <end position="217"/>
    </location>
</feature>
<keyword evidence="5" id="KW-1185">Reference proteome</keyword>
<dbReference type="GeneID" id="37214662"/>
<evidence type="ECO:0000256" key="1">
    <source>
        <dbReference type="SAM" id="MobiDB-lite"/>
    </source>
</evidence>
<keyword evidence="2" id="KW-0812">Transmembrane</keyword>
<evidence type="ECO:0000256" key="2">
    <source>
        <dbReference type="SAM" id="Phobius"/>
    </source>
</evidence>
<evidence type="ECO:0000313" key="4">
    <source>
        <dbReference type="EMBL" id="PYH68839.1"/>
    </source>
</evidence>
<feature type="region of interest" description="Disordered" evidence="1">
    <location>
        <begin position="159"/>
        <end position="192"/>
    </location>
</feature>
<proteinExistence type="predicted"/>
<keyword evidence="3" id="KW-0732">Signal</keyword>
<evidence type="ECO:0008006" key="6">
    <source>
        <dbReference type="Google" id="ProtNLM"/>
    </source>
</evidence>
<keyword evidence="2" id="KW-0472">Membrane</keyword>
<evidence type="ECO:0000313" key="5">
    <source>
        <dbReference type="Proteomes" id="UP000248405"/>
    </source>
</evidence>
<feature type="region of interest" description="Disordered" evidence="1">
    <location>
        <begin position="245"/>
        <end position="267"/>
    </location>
</feature>
<reference evidence="4" key="1">
    <citation type="submission" date="2016-12" db="EMBL/GenBank/DDBJ databases">
        <title>The genomes of Aspergillus section Nigri reveals drivers in fungal speciation.</title>
        <authorList>
            <consortium name="DOE Joint Genome Institute"/>
            <person name="Vesth T.C."/>
            <person name="Nybo J."/>
            <person name="Theobald S."/>
            <person name="Brandl J."/>
            <person name="Frisvad J.C."/>
            <person name="Nielsen K.F."/>
            <person name="Lyhne E.K."/>
            <person name="Kogle M.E."/>
            <person name="Kuo A."/>
            <person name="Riley R."/>
            <person name="Clum A."/>
            <person name="Nolan M."/>
            <person name="Lipzen A."/>
            <person name="Salamov A."/>
            <person name="Henrissat B."/>
            <person name="Wiebenga A."/>
            <person name="De Vries R.P."/>
            <person name="Grigoriev I.V."/>
            <person name="Mortensen U.H."/>
            <person name="Andersen M.R."/>
            <person name="Baker S.E."/>
        </authorList>
    </citation>
    <scope>NUCLEOTIDE SEQUENCE [LARGE SCALE GENOMIC DNA]</scope>
    <source>
        <strain evidence="4">CBS 113365</strain>
    </source>
</reference>
<gene>
    <name evidence="4" type="ORF">BO88DRAFT_444063</name>
</gene>
<keyword evidence="2" id="KW-1133">Transmembrane helix</keyword>
<sequence length="267" mass="27513">MIAKGIRTTAILLLLLLLATCTPTSSATATCYFPDGSIASNNVPCSSDTYSACCGKSDVCLSNNLCMDTGEQPYVLSRGACTDPNWESDNCPSVCQNITKDGGCSIIDLLYENGVSTYCCGTPISNGSEVICPHGNSFEVATGKMLYGYAALANSTADASSGNSTCTSSNSSASVPSSSASSSSSSSSSAGRDTAIGVGVGVPLGVIAGASLVWAFWERKERKRMQRSDGSVGGNLAMEQGYSAPMVKTQRPPVELEVNGARHELVS</sequence>
<dbReference type="AlphaFoldDB" id="A0A319B903"/>
<dbReference type="Proteomes" id="UP000248405">
    <property type="component" value="Unassembled WGS sequence"/>
</dbReference>
<feature type="signal peptide" evidence="3">
    <location>
        <begin position="1"/>
        <end position="27"/>
    </location>
</feature>
<dbReference type="EMBL" id="KZ821625">
    <property type="protein sequence ID" value="PYH68839.1"/>
    <property type="molecule type" value="Genomic_DNA"/>
</dbReference>
<name>A0A319B903_ASPVC</name>
<organism evidence="4 5">
    <name type="scientific">Aspergillus vadensis (strain CBS 113365 / IMI 142717 / IBT 24658)</name>
    <dbReference type="NCBI Taxonomy" id="1448311"/>
    <lineage>
        <taxon>Eukaryota</taxon>
        <taxon>Fungi</taxon>
        <taxon>Dikarya</taxon>
        <taxon>Ascomycota</taxon>
        <taxon>Pezizomycotina</taxon>
        <taxon>Eurotiomycetes</taxon>
        <taxon>Eurotiomycetidae</taxon>
        <taxon>Eurotiales</taxon>
        <taxon>Aspergillaceae</taxon>
        <taxon>Aspergillus</taxon>
        <taxon>Aspergillus subgen. Circumdati</taxon>
    </lineage>
</organism>
<dbReference type="OrthoDB" id="5215637at2759"/>
<feature type="chain" id="PRO_5016375055" description="Mid2 domain-containing protein" evidence="3">
    <location>
        <begin position="28"/>
        <end position="267"/>
    </location>
</feature>
<accession>A0A319B903</accession>
<dbReference type="RefSeq" id="XP_025562633.1">
    <property type="nucleotide sequence ID" value="XM_025710070.1"/>
</dbReference>